<proteinExistence type="predicted"/>
<reference evidence="1" key="1">
    <citation type="submission" date="2020-02" db="EMBL/GenBank/DDBJ databases">
        <authorList>
            <person name="Meier V. D."/>
        </authorList>
    </citation>
    <scope>NUCLEOTIDE SEQUENCE</scope>
    <source>
        <strain evidence="1">AVDCRST_MAG95</strain>
    </source>
</reference>
<dbReference type="SUPFAM" id="SSF50956">
    <property type="entry name" value="Thermostable phytase (3-phytase)"/>
    <property type="match status" value="1"/>
</dbReference>
<dbReference type="EMBL" id="CADCTJ010000177">
    <property type="protein sequence ID" value="CAA9221298.1"/>
    <property type="molecule type" value="Genomic_DNA"/>
</dbReference>
<gene>
    <name evidence="1" type="ORF">AVDCRST_MAG95-553</name>
</gene>
<organism evidence="1">
    <name type="scientific">uncultured Adhaeribacter sp</name>
    <dbReference type="NCBI Taxonomy" id="448109"/>
    <lineage>
        <taxon>Bacteria</taxon>
        <taxon>Pseudomonadati</taxon>
        <taxon>Bacteroidota</taxon>
        <taxon>Cytophagia</taxon>
        <taxon>Cytophagales</taxon>
        <taxon>Hymenobacteraceae</taxon>
        <taxon>Adhaeribacter</taxon>
        <taxon>environmental samples</taxon>
    </lineage>
</organism>
<evidence type="ECO:0000313" key="1">
    <source>
        <dbReference type="EMBL" id="CAA9221298.1"/>
    </source>
</evidence>
<name>A0A6J4HEH7_9BACT</name>
<dbReference type="AlphaFoldDB" id="A0A6J4HEH7"/>
<sequence length="267" mass="29545">MKTATCWLVLLLIIFGFTLAAPKLTKLGTLPKAVLESSGIETGDEAGTFVTHNDAGNAPELFLINRKGQLLRTIEVPGATNLDWEDITRDTKGNLYICDTGNNNNKRTELQIYKFSLKSPDKAEKITLHYPDQKPGAKSKKGASFDVEATFWCRNKIYLLTKDRVNGNQTKLYEVPDQPGNHEAKLRGTYPVNGKVTAADLSPDQKKLVLLSTGQLHVYQPKGTNFLQNKIATVALKSVGQTEGVAFTDNQTVVFTNEKGDLYQYSF</sequence>
<protein>
    <submittedName>
        <fullName evidence="1">Uncharacterized protein</fullName>
    </submittedName>
</protein>
<accession>A0A6J4HEH7</accession>